<evidence type="ECO:0000256" key="4">
    <source>
        <dbReference type="RuleBase" id="RU362057"/>
    </source>
</evidence>
<dbReference type="CDD" id="cd03784">
    <property type="entry name" value="GT1_Gtf-like"/>
    <property type="match status" value="1"/>
</dbReference>
<proteinExistence type="inferred from homology"/>
<evidence type="ECO:0000313" key="6">
    <source>
        <dbReference type="Proteomes" id="UP001202328"/>
    </source>
</evidence>
<evidence type="ECO:0000256" key="1">
    <source>
        <dbReference type="ARBA" id="ARBA00009995"/>
    </source>
</evidence>
<reference evidence="5" key="1">
    <citation type="submission" date="2022-04" db="EMBL/GenBank/DDBJ databases">
        <title>A functionally conserved STORR gene fusion in Papaver species that diverged 16.8 million years ago.</title>
        <authorList>
            <person name="Catania T."/>
        </authorList>
    </citation>
    <scope>NUCLEOTIDE SEQUENCE</scope>
    <source>
        <strain evidence="5">S-188037</strain>
    </source>
</reference>
<dbReference type="SUPFAM" id="SSF53756">
    <property type="entry name" value="UDP-Glycosyltransferase/glycogen phosphorylase"/>
    <property type="match status" value="1"/>
</dbReference>
<dbReference type="EC" id="2.4.1.-" evidence="4"/>
<dbReference type="GO" id="GO:1901137">
    <property type="term" value="P:carbohydrate derivative biosynthetic process"/>
    <property type="evidence" value="ECO:0007669"/>
    <property type="project" value="UniProtKB-ARBA"/>
</dbReference>
<evidence type="ECO:0000256" key="2">
    <source>
        <dbReference type="ARBA" id="ARBA00022679"/>
    </source>
</evidence>
<name>A0AAD4SWW9_9MAGN</name>
<dbReference type="GO" id="GO:0008194">
    <property type="term" value="F:UDP-glycosyltransferase activity"/>
    <property type="evidence" value="ECO:0007669"/>
    <property type="project" value="InterPro"/>
</dbReference>
<accession>A0AAD4SWW9</accession>
<dbReference type="PANTHER" id="PTHR48044">
    <property type="entry name" value="GLYCOSYLTRANSFERASE"/>
    <property type="match status" value="1"/>
</dbReference>
<dbReference type="FunFam" id="3.40.50.2000:FF:000060">
    <property type="entry name" value="Glycosyltransferase"/>
    <property type="match status" value="1"/>
</dbReference>
<dbReference type="Pfam" id="PF00201">
    <property type="entry name" value="UDPGT"/>
    <property type="match status" value="1"/>
</dbReference>
<evidence type="ECO:0000313" key="5">
    <source>
        <dbReference type="EMBL" id="KAI3924916.1"/>
    </source>
</evidence>
<dbReference type="AlphaFoldDB" id="A0AAD4SWW9"/>
<gene>
    <name evidence="5" type="ORF">MKW98_031167</name>
</gene>
<keyword evidence="6" id="KW-1185">Reference proteome</keyword>
<dbReference type="PANTHER" id="PTHR48044:SF29">
    <property type="entry name" value="GLYCOSYLTRANSFERASE"/>
    <property type="match status" value="1"/>
</dbReference>
<sequence>MDSSPNVEEHNVRRIRVLLFPWLAHGHISPFLELAKRLAQRNFYTYLCSTPINLSSIKDKLSRDRNPENTSIELVELNLPSLPNLPPHYHTTKSLPPHLMQTLKKAFDLSAPSFSDILSTIKPDLLVYDFIQPWAPTLAYHLNIPAVQLLTTGAAFTSFCFHLYEKNPDNKFPFPSFYISNYVNRKFIERASSPEGIEDRYRFTQCVDKSIDIVLINTFKEIEEKYLDYLSCVYGKEFVPVGPLVQTDTDSTSCEMNKFSGWLGNKESSTVVFVSVGTEYFMSKEEIQEVAYGLELSEVNFIWVIRFPDNHEGDVGLAQVLPKGFMERIGEKGMVVEKWAPQAKILGSSKIGGFVSHCGWNSVLESMKYGVPIIAMPMHLDQPVNARLVVELGLGVEVKRDKDGKLDRREIGEVIRKVLMGKEGMEIKRKAVEMSEMMRHKGNKDTELLVQKFGRLCDGGTT</sequence>
<dbReference type="InterPro" id="IPR002213">
    <property type="entry name" value="UDP_glucos_trans"/>
</dbReference>
<dbReference type="Gene3D" id="3.40.50.2000">
    <property type="entry name" value="Glycogen Phosphorylase B"/>
    <property type="match status" value="2"/>
</dbReference>
<dbReference type="Proteomes" id="UP001202328">
    <property type="component" value="Unassembled WGS sequence"/>
</dbReference>
<comment type="caution">
    <text evidence="5">The sequence shown here is derived from an EMBL/GenBank/DDBJ whole genome shotgun (WGS) entry which is preliminary data.</text>
</comment>
<dbReference type="EMBL" id="JAJJMB010008256">
    <property type="protein sequence ID" value="KAI3924916.1"/>
    <property type="molecule type" value="Genomic_DNA"/>
</dbReference>
<evidence type="ECO:0000256" key="3">
    <source>
        <dbReference type="RuleBase" id="RU003718"/>
    </source>
</evidence>
<keyword evidence="2 3" id="KW-0808">Transferase</keyword>
<dbReference type="PROSITE" id="PS00375">
    <property type="entry name" value="UDPGT"/>
    <property type="match status" value="1"/>
</dbReference>
<protein>
    <recommendedName>
        <fullName evidence="4">Glycosyltransferase</fullName>
        <ecNumber evidence="4">2.4.1.-</ecNumber>
    </recommendedName>
</protein>
<comment type="similarity">
    <text evidence="1 3">Belongs to the UDP-glycosyltransferase family.</text>
</comment>
<keyword evidence="3" id="KW-0328">Glycosyltransferase</keyword>
<dbReference type="InterPro" id="IPR035595">
    <property type="entry name" value="UDP_glycos_trans_CS"/>
</dbReference>
<organism evidence="5 6">
    <name type="scientific">Papaver atlanticum</name>
    <dbReference type="NCBI Taxonomy" id="357466"/>
    <lineage>
        <taxon>Eukaryota</taxon>
        <taxon>Viridiplantae</taxon>
        <taxon>Streptophyta</taxon>
        <taxon>Embryophyta</taxon>
        <taxon>Tracheophyta</taxon>
        <taxon>Spermatophyta</taxon>
        <taxon>Magnoliopsida</taxon>
        <taxon>Ranunculales</taxon>
        <taxon>Papaveraceae</taxon>
        <taxon>Papaveroideae</taxon>
        <taxon>Papaver</taxon>
    </lineage>
</organism>